<protein>
    <submittedName>
        <fullName evidence="1">Uncharacterized protein</fullName>
    </submittedName>
</protein>
<comment type="caution">
    <text evidence="1">The sequence shown here is derived from an EMBL/GenBank/DDBJ whole genome shotgun (WGS) entry which is preliminary data.</text>
</comment>
<dbReference type="Proteomes" id="UP001275084">
    <property type="component" value="Unassembled WGS sequence"/>
</dbReference>
<dbReference type="EMBL" id="JAUIQD010000003">
    <property type="protein sequence ID" value="KAK3357874.1"/>
    <property type="molecule type" value="Genomic_DNA"/>
</dbReference>
<dbReference type="PANTHER" id="PTHR37535">
    <property type="entry name" value="FLUG DOMAIN PROTEIN"/>
    <property type="match status" value="1"/>
</dbReference>
<reference evidence="1" key="2">
    <citation type="submission" date="2023-06" db="EMBL/GenBank/DDBJ databases">
        <authorList>
            <consortium name="Lawrence Berkeley National Laboratory"/>
            <person name="Haridas S."/>
            <person name="Hensen N."/>
            <person name="Bonometti L."/>
            <person name="Westerberg I."/>
            <person name="Brannstrom I.O."/>
            <person name="Guillou S."/>
            <person name="Cros-Aarteil S."/>
            <person name="Calhoun S."/>
            <person name="Kuo A."/>
            <person name="Mondo S."/>
            <person name="Pangilinan J."/>
            <person name="Riley R."/>
            <person name="Labutti K."/>
            <person name="Andreopoulos B."/>
            <person name="Lipzen A."/>
            <person name="Chen C."/>
            <person name="Yanf M."/>
            <person name="Daum C."/>
            <person name="Ng V."/>
            <person name="Clum A."/>
            <person name="Steindorff A."/>
            <person name="Ohm R."/>
            <person name="Martin F."/>
            <person name="Silar P."/>
            <person name="Natvig D."/>
            <person name="Lalanne C."/>
            <person name="Gautier V."/>
            <person name="Ament-Velasquez S.L."/>
            <person name="Kruys A."/>
            <person name="Hutchinson M.I."/>
            <person name="Powell A.J."/>
            <person name="Barry K."/>
            <person name="Miller A.N."/>
            <person name="Grigoriev I.V."/>
            <person name="Debuchy R."/>
            <person name="Gladieux P."/>
            <person name="Thoren M.H."/>
            <person name="Johannesson H."/>
        </authorList>
    </citation>
    <scope>NUCLEOTIDE SEQUENCE</scope>
    <source>
        <strain evidence="1">CBS 955.72</strain>
    </source>
</reference>
<proteinExistence type="predicted"/>
<gene>
    <name evidence="1" type="ORF">B0T25DRAFT_450902</name>
</gene>
<accession>A0AAJ0HNK4</accession>
<dbReference type="InterPro" id="IPR021842">
    <property type="entry name" value="DUF3435"/>
</dbReference>
<evidence type="ECO:0000313" key="1">
    <source>
        <dbReference type="EMBL" id="KAK3357874.1"/>
    </source>
</evidence>
<organism evidence="1 2">
    <name type="scientific">Lasiosphaeria hispida</name>
    <dbReference type="NCBI Taxonomy" id="260671"/>
    <lineage>
        <taxon>Eukaryota</taxon>
        <taxon>Fungi</taxon>
        <taxon>Dikarya</taxon>
        <taxon>Ascomycota</taxon>
        <taxon>Pezizomycotina</taxon>
        <taxon>Sordariomycetes</taxon>
        <taxon>Sordariomycetidae</taxon>
        <taxon>Sordariales</taxon>
        <taxon>Lasiosphaeriaceae</taxon>
        <taxon>Lasiosphaeria</taxon>
    </lineage>
</organism>
<sequence>QCWVCDDQLDDRTHNPKLRVLCWEDIDLWIMQDPMGDGSRDYLMMQILLRFHKDADNEMVPTWFPFVKKKLPILCLISQLLAKALVEGVIDSKGYDQAKPFFNTKISMPTIHIPWKKEFWHKPMFWQTVKSVEGPVKSDELLIVKMFDNNLRRIGQAVGLFFNFLSYPFFHGNPTLANMREENYCLAVWDQGAWHKSNSTMFQRFYNNAKRDALAQNAGLGHSIYSLYLDILSHISIQFNKNAPMGVSDEMIHAIGLSNTVCQLERKWLDLEAKLQAI</sequence>
<evidence type="ECO:0000313" key="2">
    <source>
        <dbReference type="Proteomes" id="UP001275084"/>
    </source>
</evidence>
<feature type="non-terminal residue" evidence="1">
    <location>
        <position position="1"/>
    </location>
</feature>
<dbReference type="PANTHER" id="PTHR37535:SF4">
    <property type="entry name" value="FLUG DOMAIN-CONTAINING PROTEIN"/>
    <property type="match status" value="1"/>
</dbReference>
<name>A0AAJ0HNK4_9PEZI</name>
<reference evidence="1" key="1">
    <citation type="journal article" date="2023" name="Mol. Phylogenet. Evol.">
        <title>Genome-scale phylogeny and comparative genomics of the fungal order Sordariales.</title>
        <authorList>
            <person name="Hensen N."/>
            <person name="Bonometti L."/>
            <person name="Westerberg I."/>
            <person name="Brannstrom I.O."/>
            <person name="Guillou S."/>
            <person name="Cros-Aarteil S."/>
            <person name="Calhoun S."/>
            <person name="Haridas S."/>
            <person name="Kuo A."/>
            <person name="Mondo S."/>
            <person name="Pangilinan J."/>
            <person name="Riley R."/>
            <person name="LaButti K."/>
            <person name="Andreopoulos B."/>
            <person name="Lipzen A."/>
            <person name="Chen C."/>
            <person name="Yan M."/>
            <person name="Daum C."/>
            <person name="Ng V."/>
            <person name="Clum A."/>
            <person name="Steindorff A."/>
            <person name="Ohm R.A."/>
            <person name="Martin F."/>
            <person name="Silar P."/>
            <person name="Natvig D.O."/>
            <person name="Lalanne C."/>
            <person name="Gautier V."/>
            <person name="Ament-Velasquez S.L."/>
            <person name="Kruys A."/>
            <person name="Hutchinson M.I."/>
            <person name="Powell A.J."/>
            <person name="Barry K."/>
            <person name="Miller A.N."/>
            <person name="Grigoriev I.V."/>
            <person name="Debuchy R."/>
            <person name="Gladieux P."/>
            <person name="Hiltunen Thoren M."/>
            <person name="Johannesson H."/>
        </authorList>
    </citation>
    <scope>NUCLEOTIDE SEQUENCE</scope>
    <source>
        <strain evidence="1">CBS 955.72</strain>
    </source>
</reference>
<dbReference type="Pfam" id="PF11917">
    <property type="entry name" value="DUF3435"/>
    <property type="match status" value="1"/>
</dbReference>
<dbReference type="AlphaFoldDB" id="A0AAJ0HNK4"/>
<keyword evidence="2" id="KW-1185">Reference proteome</keyword>